<dbReference type="PANTHER" id="PTHR45798">
    <property type="entry name" value="RING-H2 FINGER PROTEIN ATL61-RELATED-RELATED"/>
    <property type="match status" value="1"/>
</dbReference>
<dbReference type="Pfam" id="PF13639">
    <property type="entry name" value="zf-RING_2"/>
    <property type="match status" value="1"/>
</dbReference>
<dbReference type="InterPro" id="IPR052788">
    <property type="entry name" value="RING-type_E3_ligase_ATL"/>
</dbReference>
<keyword evidence="1" id="KW-0479">Metal-binding</keyword>
<accession>A0A6C0KR38</accession>
<organism evidence="5">
    <name type="scientific">viral metagenome</name>
    <dbReference type="NCBI Taxonomy" id="1070528"/>
    <lineage>
        <taxon>unclassified sequences</taxon>
        <taxon>metagenomes</taxon>
        <taxon>organismal metagenomes</taxon>
    </lineage>
</organism>
<evidence type="ECO:0000256" key="2">
    <source>
        <dbReference type="ARBA" id="ARBA00022771"/>
    </source>
</evidence>
<dbReference type="AlphaFoldDB" id="A0A6C0KR38"/>
<proteinExistence type="predicted"/>
<evidence type="ECO:0000313" key="5">
    <source>
        <dbReference type="EMBL" id="QHU20475.1"/>
    </source>
</evidence>
<evidence type="ECO:0000256" key="3">
    <source>
        <dbReference type="ARBA" id="ARBA00022833"/>
    </source>
</evidence>
<protein>
    <recommendedName>
        <fullName evidence="4">RING-type domain-containing protein</fullName>
    </recommendedName>
</protein>
<sequence>MTAPYSISLLNDLHRHFPDLLYQPQRFQSVPDVLNYIIGVANRNPYEHARAEYEQPIQPAARAAPARSNPPIRSNSRISILSADDAIAASNELYRLNHGTYPLPPLRNIYQNDDLVSDILRGMMGVNNPLEAFLQPISNQPTTEQIEQGTILTRALQRQEDDCAICQDPIEPDQMMRIVRHCTHRFHQTCIDTWLNSHVTCPTCRHDIRESR</sequence>
<dbReference type="EMBL" id="MN740968">
    <property type="protein sequence ID" value="QHU20475.1"/>
    <property type="molecule type" value="Genomic_DNA"/>
</dbReference>
<dbReference type="SUPFAM" id="SSF57850">
    <property type="entry name" value="RING/U-box"/>
    <property type="match status" value="1"/>
</dbReference>
<keyword evidence="3" id="KW-0862">Zinc</keyword>
<evidence type="ECO:0000259" key="4">
    <source>
        <dbReference type="PROSITE" id="PS50089"/>
    </source>
</evidence>
<feature type="domain" description="RING-type" evidence="4">
    <location>
        <begin position="163"/>
        <end position="205"/>
    </location>
</feature>
<dbReference type="SMART" id="SM00184">
    <property type="entry name" value="RING"/>
    <property type="match status" value="1"/>
</dbReference>
<dbReference type="PANTHER" id="PTHR45798:SF97">
    <property type="entry name" value="ALCOHOL-SENSITIVE RING FINGER PROTEIN 1"/>
    <property type="match status" value="1"/>
</dbReference>
<name>A0A6C0KR38_9ZZZZ</name>
<keyword evidence="2" id="KW-0863">Zinc-finger</keyword>
<dbReference type="PROSITE" id="PS50089">
    <property type="entry name" value="ZF_RING_2"/>
    <property type="match status" value="1"/>
</dbReference>
<reference evidence="5" key="1">
    <citation type="journal article" date="2020" name="Nature">
        <title>Giant virus diversity and host interactions through global metagenomics.</title>
        <authorList>
            <person name="Schulz F."/>
            <person name="Roux S."/>
            <person name="Paez-Espino D."/>
            <person name="Jungbluth S."/>
            <person name="Walsh D.A."/>
            <person name="Denef V.J."/>
            <person name="McMahon K.D."/>
            <person name="Konstantinidis K.T."/>
            <person name="Eloe-Fadrosh E.A."/>
            <person name="Kyrpides N.C."/>
            <person name="Woyke T."/>
        </authorList>
    </citation>
    <scope>NUCLEOTIDE SEQUENCE</scope>
    <source>
        <strain evidence="5">GVMAG-S-3300013093-109</strain>
    </source>
</reference>
<dbReference type="Gene3D" id="3.30.40.10">
    <property type="entry name" value="Zinc/RING finger domain, C3HC4 (zinc finger)"/>
    <property type="match status" value="1"/>
</dbReference>
<dbReference type="InterPro" id="IPR013083">
    <property type="entry name" value="Znf_RING/FYVE/PHD"/>
</dbReference>
<dbReference type="GO" id="GO:0008270">
    <property type="term" value="F:zinc ion binding"/>
    <property type="evidence" value="ECO:0007669"/>
    <property type="project" value="UniProtKB-KW"/>
</dbReference>
<evidence type="ECO:0000256" key="1">
    <source>
        <dbReference type="ARBA" id="ARBA00022723"/>
    </source>
</evidence>
<dbReference type="InterPro" id="IPR001841">
    <property type="entry name" value="Znf_RING"/>
</dbReference>